<evidence type="ECO:0000313" key="2">
    <source>
        <dbReference type="Proteomes" id="UP000297839"/>
    </source>
</evidence>
<dbReference type="OrthoDB" id="5295974at2"/>
<gene>
    <name evidence="1" type="ORF">EZ216_15335</name>
</gene>
<name>A0A4Z0BLY5_9BURK</name>
<dbReference type="Proteomes" id="UP000297839">
    <property type="component" value="Unassembled WGS sequence"/>
</dbReference>
<accession>A0A4Z0BLY5</accession>
<dbReference type="RefSeq" id="WP_135250657.1">
    <property type="nucleotide sequence ID" value="NZ_SMLK01000005.1"/>
</dbReference>
<evidence type="ECO:0000313" key="1">
    <source>
        <dbReference type="EMBL" id="TFY98938.1"/>
    </source>
</evidence>
<sequence>MSDGTHLLIPFAASAAPGCRETLAGLRLPHLERVLARLAPAQDAGHDETTLSMPHEMAVARECGLGGSDGLLPFAAWELAQAGSAAGGQAWAWVTPCHWRVGADHVFMHHPQELRLDAQESQALLAAMRPYFEQDGLRLEYQAPTRWRAAGPLFAQLPCASLDRVAGRVIDRWMPRGDTGKPLRRLQQEMQMLLYTHDVNEERTRGGQLPVNSFWVSGNGVLPQPAPSRPAGLLVTQVLRHPALAEDWASWAGAWRQIDETQVAPLRARLDAGEPVAVTLCGDRIARTWRSAGAGWPQRLGRWLPPRPATTWLEPL</sequence>
<organism evidence="1 2">
    <name type="scientific">Ramlibacter humi</name>
    <dbReference type="NCBI Taxonomy" id="2530451"/>
    <lineage>
        <taxon>Bacteria</taxon>
        <taxon>Pseudomonadati</taxon>
        <taxon>Pseudomonadota</taxon>
        <taxon>Betaproteobacteria</taxon>
        <taxon>Burkholderiales</taxon>
        <taxon>Comamonadaceae</taxon>
        <taxon>Ramlibacter</taxon>
    </lineage>
</organism>
<proteinExistence type="predicted"/>
<dbReference type="AlphaFoldDB" id="A0A4Z0BLY5"/>
<protein>
    <submittedName>
        <fullName evidence="1">Phosphoglycerate mutase</fullName>
    </submittedName>
</protein>
<reference evidence="1 2" key="1">
    <citation type="submission" date="2019-03" db="EMBL/GenBank/DDBJ databases">
        <title>Ramlibacter sp. 18x22-1, whole genome shotgun sequence.</title>
        <authorList>
            <person name="Zhang X."/>
            <person name="Feng G."/>
            <person name="Zhu H."/>
        </authorList>
    </citation>
    <scope>NUCLEOTIDE SEQUENCE [LARGE SCALE GENOMIC DNA]</scope>
    <source>
        <strain evidence="1 2">18x22-1</strain>
    </source>
</reference>
<dbReference type="EMBL" id="SMLK01000005">
    <property type="protein sequence ID" value="TFY98938.1"/>
    <property type="molecule type" value="Genomic_DNA"/>
</dbReference>
<comment type="caution">
    <text evidence="1">The sequence shown here is derived from an EMBL/GenBank/DDBJ whole genome shotgun (WGS) entry which is preliminary data.</text>
</comment>
<keyword evidence="2" id="KW-1185">Reference proteome</keyword>